<dbReference type="Proteomes" id="UP000537747">
    <property type="component" value="Unassembled WGS sequence"/>
</dbReference>
<dbReference type="EMBL" id="VYZQ01051879">
    <property type="protein sequence ID" value="NXS20707.1"/>
    <property type="molecule type" value="Genomic_DNA"/>
</dbReference>
<feature type="region of interest" description="Disordered" evidence="2">
    <location>
        <begin position="581"/>
        <end position="695"/>
    </location>
</feature>
<dbReference type="PANTHER" id="PTHR23167">
    <property type="entry name" value="CALPONIN HOMOLOGY DOMAIN-CONTAINING PROTEIN DDB_G0272472-RELATED"/>
    <property type="match status" value="1"/>
</dbReference>
<keyword evidence="1" id="KW-0175">Coiled coil</keyword>
<sequence length="1049" mass="117797">QAHSWQPGIKNPYRGVVVWPVPENVEITVTLFKDPHAEEFEDKEWMFVIENESPSGRRKALATSSINMKQYASPMPTQTDVRLKFKPLSKKVVSATLQFSLSCIFLREGKATDEDMQSLASLMSMKQADIGNLDDFEEDNEEDEENRVNQEEKAAKITELINKLNFLDEGEQDPANSGMNPFGDPDTAELNPFGDPDVEELHTEIPSSSKPEESFYADSYNPFKDEDATEYLSPFDEPDHAPEAPGSVRDSPPQPAKRKSVRPVDMSKYLYADTSKAEEEELDESNPFYEPKSSPALIKVARQEPEKKMKRKAPEPPNLLPKTEMGVGENMSAIPASRELSSSPKVSFSYQNFIFVHNGTFLCMVYILFISAGIFKALPVLINKAYDGFASLGISRLLEPSDMVLLAIPDKLTVMTYLYQIRAHFCGQELNVVQIEENSSKSTYKVGNYETDTNSSVDQEKFYAELSDLNREPELHPPDSGLADFASQDDSVFVNDSGVGESESEHQTPDDHLSPSTASPSSRRTRSDTDPQKSQQSSGRTSASEEIGKCSSTDTTQVQPVSGRKKLLITDTLDFSDLAHVSDQKEDMSPTVACEDNNKKRHQSLDSTPGFSEQEKLGCIGSTESTRADPSSPVTKPSLSPTSKPGYSYNMDTDLAKKPHASPRQTESDSDSDARTALNHADQTAKTAQQRILSRQEELKERARVLLEQARRDAALKAGNKQLTSTLIPARNKQLNDQQDEERRRQLRERARQLIAEARSGVKMSELPSYTEMAAEKLKERSKASGDEDEDDDNIEIDTNEEAPECSVTGGGDELTNLENDLDSTAEQNSKLVDLKLKKLLEAQPQVANSLSSAAQKTVTDSSEQDIKNGTEEHRAERSQKAAERFRNPVVFSKDSTVRKTQLQSFSQYVESRPEMKRQRSIQEDTKRGNEEKAAIAETQRKPSEDEVLNKGFKDTSQYVVGELAALENEQKQIDTRAALVEKRLRYLMDTGRNTEEEEAMMQEWFMLVNKKNALIRRMNQLSLLEKEHDLERRYELLNRELRAMLAIE</sequence>
<organism evidence="6 7">
    <name type="scientific">Mystacornis crossleyi</name>
    <dbReference type="NCBI Taxonomy" id="98133"/>
    <lineage>
        <taxon>Eukaryota</taxon>
        <taxon>Metazoa</taxon>
        <taxon>Chordata</taxon>
        <taxon>Craniata</taxon>
        <taxon>Vertebrata</taxon>
        <taxon>Euteleostomi</taxon>
        <taxon>Archelosauria</taxon>
        <taxon>Archosauria</taxon>
        <taxon>Dinosauria</taxon>
        <taxon>Saurischia</taxon>
        <taxon>Theropoda</taxon>
        <taxon>Coelurosauria</taxon>
        <taxon>Aves</taxon>
        <taxon>Neognathae</taxon>
        <taxon>Neoaves</taxon>
        <taxon>Telluraves</taxon>
        <taxon>Australaves</taxon>
        <taxon>Passeriformes</taxon>
        <taxon>Sylvioidea</taxon>
        <taxon>Timaliidae</taxon>
        <taxon>Mystacornis</taxon>
    </lineage>
</organism>
<feature type="compositionally biased region" description="Polar residues" evidence="2">
    <location>
        <begin position="532"/>
        <end position="560"/>
    </location>
</feature>
<gene>
    <name evidence="6" type="primary">Ehbp1</name>
    <name evidence="6" type="ORF">MYSCRO_R06868</name>
</gene>
<feature type="domain" description="C2 NT-type" evidence="4">
    <location>
        <begin position="1"/>
        <end position="105"/>
    </location>
</feature>
<evidence type="ECO:0000256" key="2">
    <source>
        <dbReference type="SAM" id="MobiDB-lite"/>
    </source>
</evidence>
<proteinExistence type="predicted"/>
<feature type="transmembrane region" description="Helical" evidence="3">
    <location>
        <begin position="353"/>
        <end position="375"/>
    </location>
</feature>
<evidence type="ECO:0000259" key="5">
    <source>
        <dbReference type="PROSITE" id="PS51848"/>
    </source>
</evidence>
<keyword evidence="7" id="KW-1185">Reference proteome</keyword>
<dbReference type="SMART" id="SM01203">
    <property type="entry name" value="DUF3585"/>
    <property type="match status" value="1"/>
</dbReference>
<feature type="compositionally biased region" description="Basic and acidic residues" evidence="2">
    <location>
        <begin position="503"/>
        <end position="513"/>
    </location>
</feature>
<feature type="region of interest" description="Disordered" evidence="2">
    <location>
        <begin position="766"/>
        <end position="819"/>
    </location>
</feature>
<dbReference type="Pfam" id="PF10358">
    <property type="entry name" value="NT-C2"/>
    <property type="match status" value="1"/>
</dbReference>
<feature type="compositionally biased region" description="Basic and acidic residues" evidence="2">
    <location>
        <begin position="774"/>
        <end position="786"/>
    </location>
</feature>
<evidence type="ECO:0000256" key="1">
    <source>
        <dbReference type="SAM" id="Coils"/>
    </source>
</evidence>
<feature type="compositionally biased region" description="Polar residues" evidence="2">
    <location>
        <begin position="846"/>
        <end position="862"/>
    </location>
</feature>
<keyword evidence="3" id="KW-0812">Transmembrane</keyword>
<dbReference type="OrthoDB" id="5972258at2759"/>
<dbReference type="InterPro" id="IPR019448">
    <property type="entry name" value="NT-C2"/>
</dbReference>
<feature type="compositionally biased region" description="Basic and acidic residues" evidence="2">
    <location>
        <begin position="912"/>
        <end position="949"/>
    </location>
</feature>
<feature type="compositionally biased region" description="Basic and acidic residues" evidence="2">
    <location>
        <begin position="865"/>
        <end position="887"/>
    </location>
</feature>
<feature type="compositionally biased region" description="Polar residues" evidence="2">
    <location>
        <begin position="622"/>
        <end position="645"/>
    </location>
</feature>
<evidence type="ECO:0000313" key="6">
    <source>
        <dbReference type="EMBL" id="NXS20707.1"/>
    </source>
</evidence>
<dbReference type="InterPro" id="IPR022735">
    <property type="entry name" value="bMERB_dom"/>
</dbReference>
<feature type="region of interest" description="Disordered" evidence="2">
    <location>
        <begin position="169"/>
        <end position="325"/>
    </location>
</feature>
<feature type="non-terminal residue" evidence="6">
    <location>
        <position position="1049"/>
    </location>
</feature>
<feature type="non-terminal residue" evidence="6">
    <location>
        <position position="1"/>
    </location>
</feature>
<feature type="compositionally biased region" description="Polar residues" evidence="2">
    <location>
        <begin position="681"/>
        <end position="693"/>
    </location>
</feature>
<name>A0A7L2SIX0_9PASS</name>
<dbReference type="PROSITE" id="PS51840">
    <property type="entry name" value="C2_NT"/>
    <property type="match status" value="1"/>
</dbReference>
<evidence type="ECO:0000259" key="4">
    <source>
        <dbReference type="PROSITE" id="PS51840"/>
    </source>
</evidence>
<feature type="domain" description="BMERB" evidence="5">
    <location>
        <begin position="942"/>
        <end position="1049"/>
    </location>
</feature>
<feature type="coiled-coil region" evidence="1">
    <location>
        <begin position="133"/>
        <end position="160"/>
    </location>
</feature>
<feature type="region of interest" description="Disordered" evidence="2">
    <location>
        <begin position="725"/>
        <end position="747"/>
    </location>
</feature>
<dbReference type="Gene3D" id="1.10.418.10">
    <property type="entry name" value="Calponin-like domain"/>
    <property type="match status" value="1"/>
</dbReference>
<accession>A0A7L2SIX0</accession>
<dbReference type="PANTHER" id="PTHR23167:SF43">
    <property type="entry name" value="EH DOMAIN-BINDING PROTEIN 1"/>
    <property type="match status" value="1"/>
</dbReference>
<evidence type="ECO:0000313" key="7">
    <source>
        <dbReference type="Proteomes" id="UP000537747"/>
    </source>
</evidence>
<protein>
    <submittedName>
        <fullName evidence="6">EHBP1 protein</fullName>
    </submittedName>
</protein>
<feature type="region of interest" description="Disordered" evidence="2">
    <location>
        <begin position="846"/>
        <end position="888"/>
    </location>
</feature>
<keyword evidence="3" id="KW-1133">Transmembrane helix</keyword>
<evidence type="ECO:0000256" key="3">
    <source>
        <dbReference type="SAM" id="Phobius"/>
    </source>
</evidence>
<reference evidence="6 7" key="1">
    <citation type="submission" date="2019-09" db="EMBL/GenBank/DDBJ databases">
        <title>Bird 10,000 Genomes (B10K) Project - Family phase.</title>
        <authorList>
            <person name="Zhang G."/>
        </authorList>
    </citation>
    <scope>NUCLEOTIDE SEQUENCE [LARGE SCALE GENOMIC DNA]</scope>
    <source>
        <strain evidence="6">B10K-DU-002-82</strain>
    </source>
</reference>
<feature type="compositionally biased region" description="Acidic residues" evidence="2">
    <location>
        <begin position="787"/>
        <end position="804"/>
    </location>
</feature>
<comment type="caution">
    <text evidence="6">The sequence shown here is derived from an EMBL/GenBank/DDBJ whole genome shotgun (WGS) entry which is preliminary data.</text>
</comment>
<dbReference type="InterPro" id="IPR050540">
    <property type="entry name" value="F-actin_Monoox_Mical"/>
</dbReference>
<dbReference type="InterPro" id="IPR036872">
    <property type="entry name" value="CH_dom_sf"/>
</dbReference>
<feature type="region of interest" description="Disordered" evidence="2">
    <location>
        <begin position="903"/>
        <end position="949"/>
    </location>
</feature>
<feature type="region of interest" description="Disordered" evidence="2">
    <location>
        <begin position="492"/>
        <end position="560"/>
    </location>
</feature>
<dbReference type="PROSITE" id="PS51848">
    <property type="entry name" value="BMERB"/>
    <property type="match status" value="1"/>
</dbReference>
<dbReference type="Pfam" id="PF12130">
    <property type="entry name" value="bMERB_dom"/>
    <property type="match status" value="1"/>
</dbReference>
<keyword evidence="3" id="KW-0472">Membrane</keyword>
<dbReference type="AlphaFoldDB" id="A0A7L2SIX0"/>